<dbReference type="PANTHER" id="PTHR43400:SF7">
    <property type="entry name" value="FAD-DEPENDENT OXIDOREDUCTASE 2 FAD BINDING DOMAIN-CONTAINING PROTEIN"/>
    <property type="match status" value="1"/>
</dbReference>
<organism evidence="6 7">
    <name type="scientific">Lactobacillus colini</name>
    <dbReference type="NCBI Taxonomy" id="1819254"/>
    <lineage>
        <taxon>Bacteria</taxon>
        <taxon>Bacillati</taxon>
        <taxon>Bacillota</taxon>
        <taxon>Bacilli</taxon>
        <taxon>Lactobacillales</taxon>
        <taxon>Lactobacillaceae</taxon>
        <taxon>Lactobacillus</taxon>
    </lineage>
</organism>
<evidence type="ECO:0000313" key="7">
    <source>
        <dbReference type="Proteomes" id="UP001519292"/>
    </source>
</evidence>
<feature type="domain" description="FAD-dependent oxidoreductase 2 FAD-binding" evidence="5">
    <location>
        <begin position="9"/>
        <end position="439"/>
    </location>
</feature>
<dbReference type="InterPro" id="IPR003953">
    <property type="entry name" value="FAD-dep_OxRdtase_2_FAD-bd"/>
</dbReference>
<dbReference type="Pfam" id="PF00890">
    <property type="entry name" value="FAD_binding_2"/>
    <property type="match status" value="1"/>
</dbReference>
<dbReference type="PANTHER" id="PTHR43400">
    <property type="entry name" value="FUMARATE REDUCTASE"/>
    <property type="match status" value="1"/>
</dbReference>
<keyword evidence="3" id="KW-0274">FAD</keyword>
<dbReference type="EC" id="1.3.5.4" evidence="6"/>
<dbReference type="Proteomes" id="UP001519292">
    <property type="component" value="Unassembled WGS sequence"/>
</dbReference>
<sequence length="473" mass="52006">MLAKNKEYDLAIVGAGLSGSVAAVQAGLLGIKTLLVEKGRTLGGTGNYVEGVFAVGSKLQKERGVDINPQKIIEEEREWTHALADMKIWQNYINESAKNIEWLQKYGARISEMRTLGTGDDTWHLFEGHGKQAINHGLLPVAKKHGVEIITSSRVIKLETNSQGIVNGVLLKDFESDTEQSIVTKNVILATGGYLNNPELLDSNNNHNSNRIIPVNSGKDTGDGLNLAWNVGAKKFGMGTVMMFGGQLYEPKVAGYKNWQRAINRAVTHEAILWVNQNGERFANEDCTDIWAIAGNTLIRQEKVYAILDQTQFKSLAKHAFKGNYDYKNLLAELDSDIKSNKPYLFKANTVKELAKKMQLDNLEITVKHYNDLVKQGRDTDFYKKANYLHKISNGPVYAFELGVGAFCTLGGLKVNFENKVLDNNGHPIGGLYAIGSDGSAVLVGDTYGVNVPGSEAGYCVYSGRNAVFNLIK</sequence>
<comment type="caution">
    <text evidence="6">The sequence shown here is derived from an EMBL/GenBank/DDBJ whole genome shotgun (WGS) entry which is preliminary data.</text>
</comment>
<dbReference type="EMBL" id="JAGGLU010000001">
    <property type="protein sequence ID" value="MBP2056876.1"/>
    <property type="molecule type" value="Genomic_DNA"/>
</dbReference>
<dbReference type="SUPFAM" id="SSF51905">
    <property type="entry name" value="FAD/NAD(P)-binding domain"/>
    <property type="match status" value="1"/>
</dbReference>
<dbReference type="SUPFAM" id="SSF56425">
    <property type="entry name" value="Succinate dehydrogenase/fumarate reductase flavoprotein, catalytic domain"/>
    <property type="match status" value="1"/>
</dbReference>
<dbReference type="Gene3D" id="3.50.50.60">
    <property type="entry name" value="FAD/NAD(P)-binding domain"/>
    <property type="match status" value="1"/>
</dbReference>
<evidence type="ECO:0000256" key="1">
    <source>
        <dbReference type="ARBA" id="ARBA00001974"/>
    </source>
</evidence>
<protein>
    <submittedName>
        <fullName evidence="6">Fumarate reductase flavoprotein subunit</fullName>
        <ecNumber evidence="6">1.3.5.4</ecNumber>
    </submittedName>
</protein>
<reference evidence="6 7" key="1">
    <citation type="submission" date="2021-03" db="EMBL/GenBank/DDBJ databases">
        <title>Genomic Encyclopedia of Type Strains, Phase IV (KMG-IV): sequencing the most valuable type-strain genomes for metagenomic binning, comparative biology and taxonomic classification.</title>
        <authorList>
            <person name="Goeker M."/>
        </authorList>
    </citation>
    <scope>NUCLEOTIDE SEQUENCE [LARGE SCALE GENOMIC DNA]</scope>
    <source>
        <strain evidence="6 7">DSM 101872</strain>
    </source>
</reference>
<keyword evidence="2" id="KW-0285">Flavoprotein</keyword>
<accession>A0ABS4MB21</accession>
<evidence type="ECO:0000256" key="3">
    <source>
        <dbReference type="ARBA" id="ARBA00022827"/>
    </source>
</evidence>
<dbReference type="InterPro" id="IPR036188">
    <property type="entry name" value="FAD/NAD-bd_sf"/>
</dbReference>
<keyword evidence="7" id="KW-1185">Reference proteome</keyword>
<dbReference type="InterPro" id="IPR027477">
    <property type="entry name" value="Succ_DH/fumarate_Rdtase_cat_sf"/>
</dbReference>
<evidence type="ECO:0000313" key="6">
    <source>
        <dbReference type="EMBL" id="MBP2056876.1"/>
    </source>
</evidence>
<name>A0ABS4MB21_9LACO</name>
<proteinExistence type="predicted"/>
<evidence type="ECO:0000259" key="5">
    <source>
        <dbReference type="Pfam" id="PF00890"/>
    </source>
</evidence>
<evidence type="ECO:0000256" key="2">
    <source>
        <dbReference type="ARBA" id="ARBA00022630"/>
    </source>
</evidence>
<gene>
    <name evidence="6" type="ORF">J2Z60_000038</name>
</gene>
<keyword evidence="4 6" id="KW-0560">Oxidoreductase</keyword>
<dbReference type="PRINTS" id="PR00411">
    <property type="entry name" value="PNDRDTASEI"/>
</dbReference>
<dbReference type="RefSeq" id="WP_209685146.1">
    <property type="nucleotide sequence ID" value="NZ_JAGGLU010000001.1"/>
</dbReference>
<evidence type="ECO:0000256" key="4">
    <source>
        <dbReference type="ARBA" id="ARBA00023002"/>
    </source>
</evidence>
<dbReference type="GO" id="GO:0016491">
    <property type="term" value="F:oxidoreductase activity"/>
    <property type="evidence" value="ECO:0007669"/>
    <property type="project" value="UniProtKB-KW"/>
</dbReference>
<dbReference type="InterPro" id="IPR050315">
    <property type="entry name" value="FAD-oxidoreductase_2"/>
</dbReference>
<dbReference type="Gene3D" id="3.90.700.10">
    <property type="entry name" value="Succinate dehydrogenase/fumarate reductase flavoprotein, catalytic domain"/>
    <property type="match status" value="1"/>
</dbReference>
<comment type="cofactor">
    <cofactor evidence="1">
        <name>FAD</name>
        <dbReference type="ChEBI" id="CHEBI:57692"/>
    </cofactor>
</comment>